<evidence type="ECO:0000313" key="16">
    <source>
        <dbReference type="Proteomes" id="UP000694397"/>
    </source>
</evidence>
<comment type="subcellular location">
    <subcellularLocation>
        <location evidence="2">Nucleus</location>
    </subcellularLocation>
</comment>
<evidence type="ECO:0000256" key="2">
    <source>
        <dbReference type="ARBA" id="ARBA00004123"/>
    </source>
</evidence>
<dbReference type="GO" id="GO:0000981">
    <property type="term" value="F:DNA-binding transcription factor activity, RNA polymerase II-specific"/>
    <property type="evidence" value="ECO:0007669"/>
    <property type="project" value="TreeGrafter"/>
</dbReference>
<dbReference type="FunFam" id="3.30.160.60:FF:002402">
    <property type="entry name" value="Zinc finger protein 347"/>
    <property type="match status" value="1"/>
</dbReference>
<dbReference type="GO" id="GO:0005634">
    <property type="term" value="C:nucleus"/>
    <property type="evidence" value="ECO:0007669"/>
    <property type="project" value="UniProtKB-SubCell"/>
</dbReference>
<dbReference type="OrthoDB" id="8816951at2759"/>
<reference evidence="15 16" key="1">
    <citation type="submission" date="2019-04" db="EMBL/GenBank/DDBJ databases">
        <authorList>
            <consortium name="Wellcome Sanger Institute Data Sharing"/>
        </authorList>
    </citation>
    <scope>NUCLEOTIDE SEQUENCE [LARGE SCALE GENOMIC DNA]</scope>
</reference>
<organism evidence="15 16">
    <name type="scientific">Scleropages formosus</name>
    <name type="common">Asian bonytongue</name>
    <name type="synonym">Osteoglossum formosum</name>
    <dbReference type="NCBI Taxonomy" id="113540"/>
    <lineage>
        <taxon>Eukaryota</taxon>
        <taxon>Metazoa</taxon>
        <taxon>Chordata</taxon>
        <taxon>Craniata</taxon>
        <taxon>Vertebrata</taxon>
        <taxon>Euteleostomi</taxon>
        <taxon>Actinopterygii</taxon>
        <taxon>Neopterygii</taxon>
        <taxon>Teleostei</taxon>
        <taxon>Osteoglossocephala</taxon>
        <taxon>Osteoglossomorpha</taxon>
        <taxon>Osteoglossiformes</taxon>
        <taxon>Osteoglossidae</taxon>
        <taxon>Scleropages</taxon>
    </lineage>
</organism>
<evidence type="ECO:0000256" key="12">
    <source>
        <dbReference type="SAM" id="Coils"/>
    </source>
</evidence>
<keyword evidence="4" id="KW-0479">Metal-binding</keyword>
<dbReference type="Proteomes" id="UP000694397">
    <property type="component" value="Chromosome 1"/>
</dbReference>
<dbReference type="GeneTree" id="ENSGT01150000286953"/>
<dbReference type="AlphaFoldDB" id="A0A8C9RP17"/>
<gene>
    <name evidence="15" type="primary">LOC114910759</name>
</gene>
<feature type="domain" description="C2H2-type" evidence="14">
    <location>
        <begin position="388"/>
        <end position="415"/>
    </location>
</feature>
<keyword evidence="5" id="KW-0677">Repeat</keyword>
<reference evidence="15" key="2">
    <citation type="submission" date="2025-08" db="UniProtKB">
        <authorList>
            <consortium name="Ensembl"/>
        </authorList>
    </citation>
    <scope>IDENTIFICATION</scope>
</reference>
<dbReference type="InterPro" id="IPR013087">
    <property type="entry name" value="Znf_C2H2_type"/>
</dbReference>
<feature type="compositionally biased region" description="Polar residues" evidence="13">
    <location>
        <begin position="270"/>
        <end position="283"/>
    </location>
</feature>
<dbReference type="SUPFAM" id="SSF57667">
    <property type="entry name" value="beta-beta-alpha zinc fingers"/>
    <property type="match status" value="3"/>
</dbReference>
<dbReference type="PANTHER" id="PTHR23235">
    <property type="entry name" value="KRUEPPEL-LIKE TRANSCRIPTION FACTOR"/>
    <property type="match status" value="1"/>
</dbReference>
<dbReference type="GeneID" id="114910759"/>
<dbReference type="KEGG" id="sfm:114910759"/>
<dbReference type="GO" id="GO:0000978">
    <property type="term" value="F:RNA polymerase II cis-regulatory region sequence-specific DNA binding"/>
    <property type="evidence" value="ECO:0007669"/>
    <property type="project" value="TreeGrafter"/>
</dbReference>
<evidence type="ECO:0000259" key="14">
    <source>
        <dbReference type="PROSITE" id="PS50157"/>
    </source>
</evidence>
<comment type="function">
    <text evidence="1">May be involved in transcriptional regulation.</text>
</comment>
<evidence type="ECO:0000313" key="15">
    <source>
        <dbReference type="Ensembl" id="ENSSFOP00015020188.1"/>
    </source>
</evidence>
<dbReference type="Ensembl" id="ENSSFOT00015020420.2">
    <property type="protein sequence ID" value="ENSSFOP00015020188.1"/>
    <property type="gene ID" value="ENSSFOG00015012988.2"/>
</dbReference>
<reference evidence="15" key="3">
    <citation type="submission" date="2025-09" db="UniProtKB">
        <authorList>
            <consortium name="Ensembl"/>
        </authorList>
    </citation>
    <scope>IDENTIFICATION</scope>
</reference>
<dbReference type="PANTHER" id="PTHR23235:SF142">
    <property type="entry name" value="ZINC FINGER PROTEIN 384"/>
    <property type="match status" value="1"/>
</dbReference>
<keyword evidence="9" id="KW-0804">Transcription</keyword>
<dbReference type="FunFam" id="3.30.160.60:FF:000051">
    <property type="entry name" value="zinc finger protein 585A"/>
    <property type="match status" value="1"/>
</dbReference>
<dbReference type="PROSITE" id="PS00028">
    <property type="entry name" value="ZINC_FINGER_C2H2_1"/>
    <property type="match status" value="4"/>
</dbReference>
<dbReference type="InterPro" id="IPR036236">
    <property type="entry name" value="Znf_C2H2_sf"/>
</dbReference>
<evidence type="ECO:0000256" key="5">
    <source>
        <dbReference type="ARBA" id="ARBA00022737"/>
    </source>
</evidence>
<evidence type="ECO:0000256" key="10">
    <source>
        <dbReference type="ARBA" id="ARBA00023242"/>
    </source>
</evidence>
<keyword evidence="8" id="KW-0805">Transcription regulation</keyword>
<keyword evidence="7" id="KW-0862">Zinc</keyword>
<dbReference type="GO" id="GO:0008270">
    <property type="term" value="F:zinc ion binding"/>
    <property type="evidence" value="ECO:0007669"/>
    <property type="project" value="UniProtKB-KW"/>
</dbReference>
<sequence>MSACGNFQAQVTSIMEILCRTAAEEIGKLLEDRCAVLHVEVCHYRSENEALRRKVRAMERELRQAEESISCHLEHVHGKELSSSLWKEVPASDVHKNDGPKQSEALGQEFKDPGEKSPASLFIKEESHEEDSENSDPQGGLKITKATKTVAVTLERQRLPGPASPFECETCEEEYSVHVLPAANQEHIPRQNWLGHSDVELRELDMGTKTEQADELEVTRASQSGFEPNTGRRFSQAFLTIKEKCTNWPLCTETDCEREADKLDKGSPPAQHSQPSTGDQHSVPTRRAGSGLLTLEYFDAKSHVDLSSVAMNDTDRLNTERKNSMMREDLMMQSYQQHHSMEGHMTVTNGAVETKSRPVDAFVLCSKRLNMAKRVERHRKFSVKEKQFLCTHCGKHFTRCSHLIIHQRCHTGEKPYCCLQCGKRFSLRCNLITHQRIHTGEKPFSCTQCGMCFAQKSSLKTHERIHTGEKPFHCAQCGKRFAQSSSLRTHQRIHSRN</sequence>
<proteinExistence type="inferred from homology"/>
<dbReference type="RefSeq" id="XP_029108997.1">
    <property type="nucleotide sequence ID" value="XM_029253164.1"/>
</dbReference>
<evidence type="ECO:0000256" key="1">
    <source>
        <dbReference type="ARBA" id="ARBA00003767"/>
    </source>
</evidence>
<dbReference type="Pfam" id="PF00096">
    <property type="entry name" value="zf-C2H2"/>
    <property type="match status" value="2"/>
</dbReference>
<name>A0A8C9RP17_SCLFO</name>
<feature type="domain" description="C2H2-type" evidence="14">
    <location>
        <begin position="444"/>
        <end position="471"/>
    </location>
</feature>
<keyword evidence="16" id="KW-1185">Reference proteome</keyword>
<keyword evidence="12" id="KW-0175">Coiled coil</keyword>
<comment type="similarity">
    <text evidence="3">Belongs to the krueppel C2H2-type zinc-finger protein family.</text>
</comment>
<dbReference type="Gene3D" id="3.30.160.60">
    <property type="entry name" value="Classic Zinc Finger"/>
    <property type="match status" value="4"/>
</dbReference>
<dbReference type="SMART" id="SM00355">
    <property type="entry name" value="ZnF_C2H2"/>
    <property type="match status" value="4"/>
</dbReference>
<feature type="region of interest" description="Disordered" evidence="13">
    <location>
        <begin position="91"/>
        <end position="145"/>
    </location>
</feature>
<dbReference type="FunFam" id="3.30.160.60:FF:002005">
    <property type="entry name" value="Zinc finger protein 200"/>
    <property type="match status" value="1"/>
</dbReference>
<keyword evidence="6 11" id="KW-0863">Zinc-finger</keyword>
<evidence type="ECO:0000256" key="3">
    <source>
        <dbReference type="ARBA" id="ARBA00006991"/>
    </source>
</evidence>
<feature type="domain" description="C2H2-type" evidence="14">
    <location>
        <begin position="416"/>
        <end position="443"/>
    </location>
</feature>
<accession>A0A8C9RP17</accession>
<keyword evidence="10" id="KW-0539">Nucleus</keyword>
<evidence type="ECO:0000256" key="13">
    <source>
        <dbReference type="SAM" id="MobiDB-lite"/>
    </source>
</evidence>
<feature type="domain" description="C2H2-type" evidence="14">
    <location>
        <begin position="472"/>
        <end position="497"/>
    </location>
</feature>
<evidence type="ECO:0000256" key="11">
    <source>
        <dbReference type="PROSITE-ProRule" id="PRU00042"/>
    </source>
</evidence>
<evidence type="ECO:0000256" key="7">
    <source>
        <dbReference type="ARBA" id="ARBA00022833"/>
    </source>
</evidence>
<evidence type="ECO:0000256" key="6">
    <source>
        <dbReference type="ARBA" id="ARBA00022771"/>
    </source>
</evidence>
<dbReference type="FunFam" id="3.30.160.60:FF:000557">
    <property type="entry name" value="zinc finger and SCAN domain-containing protein 29"/>
    <property type="match status" value="1"/>
</dbReference>
<dbReference type="PROSITE" id="PS50157">
    <property type="entry name" value="ZINC_FINGER_C2H2_2"/>
    <property type="match status" value="4"/>
</dbReference>
<feature type="coiled-coil region" evidence="12">
    <location>
        <begin position="48"/>
        <end position="75"/>
    </location>
</feature>
<evidence type="ECO:0000256" key="4">
    <source>
        <dbReference type="ARBA" id="ARBA00022723"/>
    </source>
</evidence>
<evidence type="ECO:0000256" key="9">
    <source>
        <dbReference type="ARBA" id="ARBA00023163"/>
    </source>
</evidence>
<protein>
    <submittedName>
        <fullName evidence="15">Zinc finger protein 658B-like</fullName>
    </submittedName>
</protein>
<feature type="region of interest" description="Disordered" evidence="13">
    <location>
        <begin position="261"/>
        <end position="286"/>
    </location>
</feature>
<evidence type="ECO:0000256" key="8">
    <source>
        <dbReference type="ARBA" id="ARBA00023015"/>
    </source>
</evidence>